<dbReference type="CDD" id="cd17546">
    <property type="entry name" value="REC_hyHK_CKI1_RcsC-like"/>
    <property type="match status" value="1"/>
</dbReference>
<feature type="domain" description="Protein kinase" evidence="16">
    <location>
        <begin position="8"/>
        <end position="272"/>
    </location>
</feature>
<evidence type="ECO:0000259" key="18">
    <source>
        <dbReference type="PROSITE" id="PS50110"/>
    </source>
</evidence>
<evidence type="ECO:0000259" key="16">
    <source>
        <dbReference type="PROSITE" id="PS50011"/>
    </source>
</evidence>
<keyword evidence="13" id="KW-0472">Membrane</keyword>
<evidence type="ECO:0000256" key="2">
    <source>
        <dbReference type="ARBA" id="ARBA00004370"/>
    </source>
</evidence>
<dbReference type="InterPro" id="IPR004358">
    <property type="entry name" value="Sig_transdc_His_kin-like_C"/>
</dbReference>
<dbReference type="InterPro" id="IPR027417">
    <property type="entry name" value="P-loop_NTPase"/>
</dbReference>
<proteinExistence type="inferred from homology"/>
<comment type="catalytic activity">
    <reaction evidence="1">
        <text>ATP + protein L-histidine = ADP + protein N-phospho-L-histidine.</text>
        <dbReference type="EC" id="2.7.13.3"/>
    </reaction>
</comment>
<dbReference type="EMBL" id="JTJC03000007">
    <property type="protein sequence ID" value="NHC37220.1"/>
    <property type="molecule type" value="Genomic_DNA"/>
</dbReference>
<evidence type="ECO:0000313" key="20">
    <source>
        <dbReference type="Proteomes" id="UP000031532"/>
    </source>
</evidence>
<dbReference type="InterPro" id="IPR003594">
    <property type="entry name" value="HATPase_dom"/>
</dbReference>
<gene>
    <name evidence="19" type="ORF">QH73_0021710</name>
</gene>
<reference evidence="19 20" key="1">
    <citation type="journal article" date="2015" name="Genome Announc.">
        <title>Draft Genome Sequence of the Terrestrial Cyanobacterium Scytonema millei VB511283, Isolated from Eastern India.</title>
        <authorList>
            <person name="Sen D."/>
            <person name="Chandrababunaidu M.M."/>
            <person name="Singh D."/>
            <person name="Sanghi N."/>
            <person name="Ghorai A."/>
            <person name="Mishra G.P."/>
            <person name="Madduluri M."/>
            <person name="Adhikary S.P."/>
            <person name="Tripathy S."/>
        </authorList>
    </citation>
    <scope>NUCLEOTIDE SEQUENCE [LARGE SCALE GENOMIC DNA]</scope>
    <source>
        <strain evidence="19 20">VB511283</strain>
    </source>
</reference>
<keyword evidence="5 15" id="KW-0597">Phosphoprotein</keyword>
<dbReference type="PRINTS" id="PR00344">
    <property type="entry name" value="BCTRLSENSOR"/>
</dbReference>
<keyword evidence="10" id="KW-0067">ATP-binding</keyword>
<dbReference type="SUPFAM" id="SSF47384">
    <property type="entry name" value="Homodimeric domain of signal transducing histidine kinase"/>
    <property type="match status" value="1"/>
</dbReference>
<dbReference type="CDD" id="cd00082">
    <property type="entry name" value="HisKA"/>
    <property type="match status" value="1"/>
</dbReference>
<keyword evidence="8" id="KW-0547">Nucleotide-binding</keyword>
<dbReference type="SUPFAM" id="SSF56112">
    <property type="entry name" value="Protein kinase-like (PK-like)"/>
    <property type="match status" value="1"/>
</dbReference>
<evidence type="ECO:0000259" key="17">
    <source>
        <dbReference type="PROSITE" id="PS50109"/>
    </source>
</evidence>
<evidence type="ECO:0000256" key="14">
    <source>
        <dbReference type="ARBA" id="ARBA00074306"/>
    </source>
</evidence>
<keyword evidence="12" id="KW-0902">Two-component regulatory system</keyword>
<keyword evidence="9" id="KW-0418">Kinase</keyword>
<dbReference type="Gene3D" id="3.30.450.40">
    <property type="match status" value="1"/>
</dbReference>
<protein>
    <recommendedName>
        <fullName evidence="14">Circadian input-output histidine kinase CikA</fullName>
        <ecNumber evidence="4">2.7.13.3</ecNumber>
    </recommendedName>
</protein>
<evidence type="ECO:0000256" key="5">
    <source>
        <dbReference type="ARBA" id="ARBA00022553"/>
    </source>
</evidence>
<dbReference type="FunFam" id="1.10.287.130:FF:000004">
    <property type="entry name" value="Ethylene receptor 1"/>
    <property type="match status" value="1"/>
</dbReference>
<dbReference type="OrthoDB" id="9801841at2"/>
<dbReference type="SUPFAM" id="SSF55781">
    <property type="entry name" value="GAF domain-like"/>
    <property type="match status" value="1"/>
</dbReference>
<comment type="similarity">
    <text evidence="3">In the N-terminal section; belongs to the phytochrome family.</text>
</comment>
<evidence type="ECO:0000256" key="10">
    <source>
        <dbReference type="ARBA" id="ARBA00022840"/>
    </source>
</evidence>
<feature type="domain" description="Response regulatory" evidence="18">
    <location>
        <begin position="1794"/>
        <end position="1910"/>
    </location>
</feature>
<dbReference type="EC" id="2.7.13.3" evidence="4"/>
<dbReference type="InterPro" id="IPR041664">
    <property type="entry name" value="AAA_16"/>
</dbReference>
<dbReference type="Pfam" id="PF00069">
    <property type="entry name" value="Pkinase"/>
    <property type="match status" value="1"/>
</dbReference>
<dbReference type="Pfam" id="PF02518">
    <property type="entry name" value="HATPase_c"/>
    <property type="match status" value="1"/>
</dbReference>
<dbReference type="CDD" id="cd14014">
    <property type="entry name" value="STKc_PknB_like"/>
    <property type="match status" value="1"/>
</dbReference>
<feature type="domain" description="Histidine kinase" evidence="17">
    <location>
        <begin position="1555"/>
        <end position="1770"/>
    </location>
</feature>
<evidence type="ECO:0000256" key="11">
    <source>
        <dbReference type="ARBA" id="ARBA00022989"/>
    </source>
</evidence>
<dbReference type="GO" id="GO:0000155">
    <property type="term" value="F:phosphorelay sensor kinase activity"/>
    <property type="evidence" value="ECO:0007669"/>
    <property type="project" value="InterPro"/>
</dbReference>
<evidence type="ECO:0000256" key="8">
    <source>
        <dbReference type="ARBA" id="ARBA00022741"/>
    </source>
</evidence>
<keyword evidence="11" id="KW-1133">Transmembrane helix</keyword>
<dbReference type="SUPFAM" id="SSF52172">
    <property type="entry name" value="CheY-like"/>
    <property type="match status" value="1"/>
</dbReference>
<name>A0A9X5E8B3_9CYAN</name>
<dbReference type="Pfam" id="PF01590">
    <property type="entry name" value="GAF"/>
    <property type="match status" value="1"/>
</dbReference>
<dbReference type="PROSITE" id="PS50110">
    <property type="entry name" value="RESPONSE_REGULATORY"/>
    <property type="match status" value="1"/>
</dbReference>
<comment type="subcellular location">
    <subcellularLocation>
        <location evidence="2">Membrane</location>
    </subcellularLocation>
</comment>
<dbReference type="InterPro" id="IPR005467">
    <property type="entry name" value="His_kinase_dom"/>
</dbReference>
<dbReference type="Gene3D" id="3.30.565.10">
    <property type="entry name" value="Histidine kinase-like ATPase, C-terminal domain"/>
    <property type="match status" value="1"/>
</dbReference>
<dbReference type="Gene3D" id="1.10.287.130">
    <property type="match status" value="1"/>
</dbReference>
<dbReference type="InterPro" id="IPR003661">
    <property type="entry name" value="HisK_dim/P_dom"/>
</dbReference>
<keyword evidence="20" id="KW-1185">Reference proteome</keyword>
<dbReference type="InterPro" id="IPR036097">
    <property type="entry name" value="HisK_dim/P_sf"/>
</dbReference>
<evidence type="ECO:0000256" key="7">
    <source>
        <dbReference type="ARBA" id="ARBA00022692"/>
    </source>
</evidence>
<evidence type="ECO:0000256" key="15">
    <source>
        <dbReference type="PROSITE-ProRule" id="PRU00169"/>
    </source>
</evidence>
<dbReference type="Gene3D" id="1.10.510.10">
    <property type="entry name" value="Transferase(Phosphotransferase) domain 1"/>
    <property type="match status" value="1"/>
</dbReference>
<keyword evidence="7" id="KW-0812">Transmembrane</keyword>
<evidence type="ECO:0000256" key="9">
    <source>
        <dbReference type="ARBA" id="ARBA00022777"/>
    </source>
</evidence>
<dbReference type="RefSeq" id="WP_039716193.1">
    <property type="nucleotide sequence ID" value="NZ_JTJC03000007.1"/>
</dbReference>
<dbReference type="SUPFAM" id="SSF52540">
    <property type="entry name" value="P-loop containing nucleoside triphosphate hydrolases"/>
    <property type="match status" value="1"/>
</dbReference>
<evidence type="ECO:0000256" key="1">
    <source>
        <dbReference type="ARBA" id="ARBA00000085"/>
    </source>
</evidence>
<sequence>MSMAIAGYTLLEVMTECTSTTVYRAYRDTDKTSVIIKTPKAERTSIEELTYLKHEYNILHDLKIAGFLQPLTLESYRNGLALIYADFSGISLKKLLESQKRFELNSFLSIATQLVSTIAQLHQHNIIHKDIQPCNILANPETGQALFIDLSLASRLPIENQIVRHPDLLEGNLAYMSPEQTGRMNRALDYRTDFYSLGVTFYEMLTGQLPFQANNPLELIHSHIAKAAVSPREYQPEIPPAIAEIVMKLLAKTAEDRYQSALGLKADLETCLSMLQTTQKISSFRVGQLDLSSQFSIPQKLYGREREVTTLIDAFDRVSRGATEMMLVSGYSGVGKSSLVNEVHKPIVGARGYFISGKFDQFKRNIPYASLIQAFQELIRQLLTESRDRIAIWQAKLLAALGSNGQIIIDVIPEVERIIGVQPVVPSLGITESQNRFNRVFRQFIHVFTQPEHPLVIFLDDLQWVDLASLKLIQLLVCDSNSQYLLLIGAYRDNEVNGSHPLMVTLAEIQQTHVVTNDIVLQPLQITHTNQLVADTLRTNTTTTKSLAELVFKKTQGNPFFLTQLLKSLYQEKLLTFDFDRAGWQWDIQVLQEIEITDNVIELMVGQIQKLSPKTQNVLKFAACIGDKFTLDVLAIVNEKSLLETAKDLWEALQANLILPLSEAYKIPLAIEPDTSRILLVKPLKVSYKFLHDRVQQAAYSLIPDPQKQATHLKIGQLLLKNTAIEEQKENIFALVNHLNYGSDLLTLDAEKYELAELNLLAGQKAKAAMAYESAMRYFKLGLGLLTANSWQNQYELTQALYESAVETAYLNGDFEQMEQWATIVLKQAKTPIDKMKVYEVKIQTCMAQVKQLEAIAIGLQALELLGVKLPQSPSSLDLQQALSRTATNLAGKNIAELINLPLMTEVDKLAAIRMLTSLGSPTYQAAPMLFPLVVCEQVNLSLEFGNAPFSAYGYVCYGVILNGIVEDVESAYQFGKLALNLVERFNTVELKTSVFFVAGSCTMHGKVDARETLPLLLNGYRNGLENGHFEYGGYAAMQRCQYSYFTGQELANLERDMANLSDALLQLKQENALSWNQIFQQSVSNLLEPAQNRCCLLGQAYNEERSLPLLEKANDRTGLHYLYINKLILCYLFGESERALENADRAAQYLDGVKAFLVVPVFHFYDSLAQLVIYPSASRSQQEQLLDRVLNNQKKMRKWAGYAPMNFQHKYELVEAEQARILGQYWQAMEFYDRAIAGAREHGYIQEEALANELAAKFYFLQGKDKIAQVYLVEAYYGYLRWGAAAKIKDLEAKYPQLLAQAPKQESPFEEINQTANSTPLKSSKNLDLATVMKASQALSSEIVLNNLLTKLMQTVLENAGAEKGFLLLDKAGELYIEAIGGSSLDEIAGRKVLPFKILETCEDCLILPISVINYVARTLESIVLNNATVAEIFATDPYIVDRQPKSVLCTPILHQGKLTGILYLENNLTTGAFTPDRLEILQLLSAQAAISIENARLYHDLENYNQSLETKVAERTLELQAKNVQLQQEIGDRQRAEIAASAASQAKSEFLANMSHELRTPLNGILGYAQILKREKALTEQQKNGLDIIYRCGDHLLTLIDDVLDISKIEAQKMELDCHDFNFLEFLAGIVDICQIRAEQKGICLTYQPSNLPQFIRADEKRLRQVLLNLLGNAVKFTEKGSVTFKVSDRAGKLRFQVEDTGIGMAAEQLEEIFLPFQQVGKHRHHVEGTGLGLAISKQLVQKMGGDIEVKSTLGQGSAFWFELEFPRICQLAEVTNTSKRRIIGFKGDRLKVLVIDDKWSNRSVIVNMLEPLGFEMLEAIDGLDGLTKAQAFQPDCAILDLVMPGMDGFEVTRHLRALPELAGVVAIAISASVFDFDRRQSQAVGCDDFLPKPVRETDLLEKLRIHLGLEWIYEEESTIKALDNSPPRELAAGAIVSHSSLLPAPRSLLPDPAAAGAIVPPPVEEMAKLLDLAMRGDIRGILEQAARIEALDRRFLPFALHLRQLAKSYKEKQILEFVKKYLET</sequence>
<dbReference type="Pfam" id="PF00072">
    <property type="entry name" value="Response_reg"/>
    <property type="match status" value="1"/>
</dbReference>
<dbReference type="CDD" id="cd16922">
    <property type="entry name" value="HATPase_EvgS-ArcB-TorS-like"/>
    <property type="match status" value="1"/>
</dbReference>
<feature type="modified residue" description="4-aspartylphosphate" evidence="15">
    <location>
        <position position="1843"/>
    </location>
</feature>
<evidence type="ECO:0000256" key="12">
    <source>
        <dbReference type="ARBA" id="ARBA00023012"/>
    </source>
</evidence>
<dbReference type="SMART" id="SM00065">
    <property type="entry name" value="GAF"/>
    <property type="match status" value="1"/>
</dbReference>
<dbReference type="InterPro" id="IPR001789">
    <property type="entry name" value="Sig_transdc_resp-reg_receiver"/>
</dbReference>
<dbReference type="SMART" id="SM00388">
    <property type="entry name" value="HisKA"/>
    <property type="match status" value="1"/>
</dbReference>
<dbReference type="InterPro" id="IPR036890">
    <property type="entry name" value="HATPase_C_sf"/>
</dbReference>
<dbReference type="PROSITE" id="PS50109">
    <property type="entry name" value="HIS_KIN"/>
    <property type="match status" value="1"/>
</dbReference>
<dbReference type="PANTHER" id="PTHR43642">
    <property type="entry name" value="HYBRID SIGNAL TRANSDUCTION HISTIDINE KINASE G"/>
    <property type="match status" value="1"/>
</dbReference>
<dbReference type="PROSITE" id="PS50011">
    <property type="entry name" value="PROTEIN_KINASE_DOM"/>
    <property type="match status" value="1"/>
</dbReference>
<organism evidence="19 20">
    <name type="scientific">Scytonema millei VB511283</name>
    <dbReference type="NCBI Taxonomy" id="1245923"/>
    <lineage>
        <taxon>Bacteria</taxon>
        <taxon>Bacillati</taxon>
        <taxon>Cyanobacteriota</taxon>
        <taxon>Cyanophyceae</taxon>
        <taxon>Nostocales</taxon>
        <taxon>Scytonemataceae</taxon>
        <taxon>Scytonema</taxon>
    </lineage>
</organism>
<dbReference type="InterPro" id="IPR011006">
    <property type="entry name" value="CheY-like_superfamily"/>
</dbReference>
<dbReference type="InterPro" id="IPR011009">
    <property type="entry name" value="Kinase-like_dom_sf"/>
</dbReference>
<dbReference type="GO" id="GO:0016020">
    <property type="term" value="C:membrane"/>
    <property type="evidence" value="ECO:0007669"/>
    <property type="project" value="UniProtKB-SubCell"/>
</dbReference>
<dbReference type="PANTHER" id="PTHR43642:SF1">
    <property type="entry name" value="HYBRID SIGNAL TRANSDUCTION HISTIDINE KINASE G"/>
    <property type="match status" value="1"/>
</dbReference>
<dbReference type="Gene3D" id="3.40.50.300">
    <property type="entry name" value="P-loop containing nucleotide triphosphate hydrolases"/>
    <property type="match status" value="1"/>
</dbReference>
<evidence type="ECO:0000256" key="6">
    <source>
        <dbReference type="ARBA" id="ARBA00022679"/>
    </source>
</evidence>
<comment type="caution">
    <text evidence="19">The sequence shown here is derived from an EMBL/GenBank/DDBJ whole genome shotgun (WGS) entry which is preliminary data.</text>
</comment>
<dbReference type="SMART" id="SM00387">
    <property type="entry name" value="HATPase_c"/>
    <property type="match status" value="1"/>
</dbReference>
<dbReference type="SMART" id="SM00448">
    <property type="entry name" value="REC"/>
    <property type="match status" value="1"/>
</dbReference>
<accession>A0A9X5E8B3</accession>
<evidence type="ECO:0000256" key="13">
    <source>
        <dbReference type="ARBA" id="ARBA00023136"/>
    </source>
</evidence>
<dbReference type="GO" id="GO:0005524">
    <property type="term" value="F:ATP binding"/>
    <property type="evidence" value="ECO:0007669"/>
    <property type="project" value="UniProtKB-KW"/>
</dbReference>
<evidence type="ECO:0000313" key="19">
    <source>
        <dbReference type="EMBL" id="NHC37220.1"/>
    </source>
</evidence>
<dbReference type="Gene3D" id="3.40.50.2300">
    <property type="match status" value="1"/>
</dbReference>
<dbReference type="SUPFAM" id="SSF55874">
    <property type="entry name" value="ATPase domain of HSP90 chaperone/DNA topoisomerase II/histidine kinase"/>
    <property type="match status" value="1"/>
</dbReference>
<dbReference type="InterPro" id="IPR003018">
    <property type="entry name" value="GAF"/>
</dbReference>
<dbReference type="Pfam" id="PF00512">
    <property type="entry name" value="HisKA"/>
    <property type="match status" value="1"/>
</dbReference>
<dbReference type="InterPro" id="IPR000719">
    <property type="entry name" value="Prot_kinase_dom"/>
</dbReference>
<dbReference type="Proteomes" id="UP000031532">
    <property type="component" value="Unassembled WGS sequence"/>
</dbReference>
<dbReference type="FunFam" id="3.30.565.10:FF:000010">
    <property type="entry name" value="Sensor histidine kinase RcsC"/>
    <property type="match status" value="1"/>
</dbReference>
<dbReference type="InterPro" id="IPR053159">
    <property type="entry name" value="Hybrid_Histidine_Kinase"/>
</dbReference>
<keyword evidence="6" id="KW-0808">Transferase</keyword>
<evidence type="ECO:0000256" key="3">
    <source>
        <dbReference type="ARBA" id="ARBA00006402"/>
    </source>
</evidence>
<evidence type="ECO:0000256" key="4">
    <source>
        <dbReference type="ARBA" id="ARBA00012438"/>
    </source>
</evidence>
<dbReference type="Pfam" id="PF13191">
    <property type="entry name" value="AAA_16"/>
    <property type="match status" value="1"/>
</dbReference>
<dbReference type="InterPro" id="IPR029016">
    <property type="entry name" value="GAF-like_dom_sf"/>
</dbReference>